<name>A0A6N8U4X3_9FIRM</name>
<sequence length="82" mass="9400">MNDIDIKRSLKLLEKQIEDDMLKTGKKRGIIMKRNFLSTFGISYFKIETFMFNEILVGIQENGGEVLSTQVYSPNSGAITFF</sequence>
<reference evidence="1 2" key="1">
    <citation type="submission" date="2019-12" db="EMBL/GenBank/DDBJ databases">
        <authorList>
            <person name="Yang R."/>
        </authorList>
    </citation>
    <scope>NUCLEOTIDE SEQUENCE [LARGE SCALE GENOMIC DNA]</scope>
    <source>
        <strain evidence="1 2">DONG20-135</strain>
    </source>
</reference>
<dbReference type="RefSeq" id="WP_160624543.1">
    <property type="nucleotide sequence ID" value="NZ_WUUQ01000001.1"/>
</dbReference>
<dbReference type="Proteomes" id="UP000434036">
    <property type="component" value="Unassembled WGS sequence"/>
</dbReference>
<keyword evidence="2" id="KW-1185">Reference proteome</keyword>
<accession>A0A6N8U4X3</accession>
<reference evidence="1 2" key="2">
    <citation type="submission" date="2020-01" db="EMBL/GenBank/DDBJ databases">
        <title>Clostridiaceae sp. nov. isolated from the gut of human by culturomics.</title>
        <authorList>
            <person name="Chang Y."/>
        </authorList>
    </citation>
    <scope>NUCLEOTIDE SEQUENCE [LARGE SCALE GENOMIC DNA]</scope>
    <source>
        <strain evidence="1 2">DONG20-135</strain>
    </source>
</reference>
<dbReference type="AlphaFoldDB" id="A0A6N8U4X3"/>
<evidence type="ECO:0000313" key="1">
    <source>
        <dbReference type="EMBL" id="MXQ73122.1"/>
    </source>
</evidence>
<organism evidence="1 2">
    <name type="scientific">Copranaerobaculum intestinale</name>
    <dbReference type="NCBI Taxonomy" id="2692629"/>
    <lineage>
        <taxon>Bacteria</taxon>
        <taxon>Bacillati</taxon>
        <taxon>Bacillota</taxon>
        <taxon>Erysipelotrichia</taxon>
        <taxon>Erysipelotrichales</taxon>
        <taxon>Erysipelotrichaceae</taxon>
        <taxon>Copranaerobaculum</taxon>
    </lineage>
</organism>
<gene>
    <name evidence="1" type="ORF">GSF08_04135</name>
</gene>
<dbReference type="EMBL" id="WUUQ01000001">
    <property type="protein sequence ID" value="MXQ73122.1"/>
    <property type="molecule type" value="Genomic_DNA"/>
</dbReference>
<evidence type="ECO:0000313" key="2">
    <source>
        <dbReference type="Proteomes" id="UP000434036"/>
    </source>
</evidence>
<protein>
    <submittedName>
        <fullName evidence="1">Uncharacterized protein</fullName>
    </submittedName>
</protein>
<comment type="caution">
    <text evidence="1">The sequence shown here is derived from an EMBL/GenBank/DDBJ whole genome shotgun (WGS) entry which is preliminary data.</text>
</comment>
<proteinExistence type="predicted"/>